<dbReference type="GO" id="GO:0046872">
    <property type="term" value="F:metal ion binding"/>
    <property type="evidence" value="ECO:0007669"/>
    <property type="project" value="UniProtKB-UniRule"/>
</dbReference>
<dbReference type="Proteomes" id="UP000293360">
    <property type="component" value="Unassembled WGS sequence"/>
</dbReference>
<dbReference type="PROSITE" id="PS50873">
    <property type="entry name" value="PEROXIDASE_4"/>
    <property type="match status" value="1"/>
</dbReference>
<keyword evidence="3 5" id="KW-0560">Oxidoreductase</keyword>
<gene>
    <name evidence="7" type="ORF">DL764_001851</name>
</gene>
<dbReference type="Pfam" id="PF00141">
    <property type="entry name" value="peroxidase"/>
    <property type="match status" value="1"/>
</dbReference>
<evidence type="ECO:0000256" key="4">
    <source>
        <dbReference type="RuleBase" id="RU004241"/>
    </source>
</evidence>
<keyword evidence="2" id="KW-0479">Metal-binding</keyword>
<dbReference type="STRING" id="155417.A0A4Q4TSE1"/>
<evidence type="ECO:0000256" key="5">
    <source>
        <dbReference type="RuleBase" id="RU363051"/>
    </source>
</evidence>
<dbReference type="EMBL" id="QJNU01000060">
    <property type="protein sequence ID" value="RYP08520.1"/>
    <property type="molecule type" value="Genomic_DNA"/>
</dbReference>
<dbReference type="GO" id="GO:0042744">
    <property type="term" value="P:hydrogen peroxide catabolic process"/>
    <property type="evidence" value="ECO:0007669"/>
    <property type="project" value="TreeGrafter"/>
</dbReference>
<dbReference type="OrthoDB" id="5985073at2759"/>
<evidence type="ECO:0000313" key="8">
    <source>
        <dbReference type="Proteomes" id="UP000293360"/>
    </source>
</evidence>
<comment type="similarity">
    <text evidence="4">Belongs to the peroxidase family.</text>
</comment>
<comment type="caution">
    <text evidence="7">The sequence shown here is derived from an EMBL/GenBank/DDBJ whole genome shotgun (WGS) entry which is preliminary data.</text>
</comment>
<reference evidence="7 8" key="1">
    <citation type="submission" date="2018-06" db="EMBL/GenBank/DDBJ databases">
        <title>Complete Genomes of Monosporascus.</title>
        <authorList>
            <person name="Robinson A.J."/>
            <person name="Natvig D.O."/>
        </authorList>
    </citation>
    <scope>NUCLEOTIDE SEQUENCE [LARGE SCALE GENOMIC DNA]</scope>
    <source>
        <strain evidence="7 8">CBS 110550</strain>
    </source>
</reference>
<evidence type="ECO:0000256" key="1">
    <source>
        <dbReference type="ARBA" id="ARBA00022559"/>
    </source>
</evidence>
<dbReference type="GO" id="GO:0034599">
    <property type="term" value="P:cellular response to oxidative stress"/>
    <property type="evidence" value="ECO:0007669"/>
    <property type="project" value="InterPro"/>
</dbReference>
<dbReference type="PANTHER" id="PTHR31356">
    <property type="entry name" value="THYLAKOID LUMENAL 29 KDA PROTEIN, CHLOROPLASTIC-RELATED"/>
    <property type="match status" value="1"/>
</dbReference>
<keyword evidence="5" id="KW-0732">Signal</keyword>
<dbReference type="EC" id="1.11.1.-" evidence="5"/>
<proteinExistence type="inferred from homology"/>
<dbReference type="Gene3D" id="1.10.420.10">
    <property type="entry name" value="Peroxidase, domain 2"/>
    <property type="match status" value="1"/>
</dbReference>
<dbReference type="Gene3D" id="1.10.520.10">
    <property type="match status" value="1"/>
</dbReference>
<evidence type="ECO:0000256" key="3">
    <source>
        <dbReference type="ARBA" id="ARBA00023002"/>
    </source>
</evidence>
<dbReference type="AlphaFoldDB" id="A0A4Q4TSE1"/>
<dbReference type="InterPro" id="IPR002016">
    <property type="entry name" value="Haem_peroxidase"/>
</dbReference>
<organism evidence="7 8">
    <name type="scientific">Monosporascus ibericus</name>
    <dbReference type="NCBI Taxonomy" id="155417"/>
    <lineage>
        <taxon>Eukaryota</taxon>
        <taxon>Fungi</taxon>
        <taxon>Dikarya</taxon>
        <taxon>Ascomycota</taxon>
        <taxon>Pezizomycotina</taxon>
        <taxon>Sordariomycetes</taxon>
        <taxon>Xylariomycetidae</taxon>
        <taxon>Xylariales</taxon>
        <taxon>Xylariales incertae sedis</taxon>
        <taxon>Monosporascus</taxon>
    </lineage>
</organism>
<dbReference type="GO" id="GO:0004601">
    <property type="term" value="F:peroxidase activity"/>
    <property type="evidence" value="ECO:0007669"/>
    <property type="project" value="UniProtKB-KW"/>
</dbReference>
<keyword evidence="2" id="KW-0408">Iron</keyword>
<protein>
    <recommendedName>
        <fullName evidence="5">Peroxidase</fullName>
        <ecNumber evidence="5">1.11.1.-</ecNumber>
    </recommendedName>
</protein>
<dbReference type="GO" id="GO:0000302">
    <property type="term" value="P:response to reactive oxygen species"/>
    <property type="evidence" value="ECO:0007669"/>
    <property type="project" value="TreeGrafter"/>
</dbReference>
<evidence type="ECO:0000256" key="2">
    <source>
        <dbReference type="ARBA" id="ARBA00022617"/>
    </source>
</evidence>
<sequence length="557" mass="60542">MFTGYSSLLLLLVSQGLAYTWPDTKVDHLEALLYQQQQYHGSLVGSDVRFCFLTTFDLDKLRAISGRLTAAEWIRVAYHDMATADVEAGTGGLDASISFETDRGENEGPAFNSTMKQLYLSHSAKSSMADLIAMSAVLAVGSCSDGKVWLDYRGGRIDATEAGPLGVPEPHQGLDKHTEIFRKQGFNQEEMIGLVACGHSVGGVHGSIFPKIVPVVDEPGNEASLHPFDSTAVTFDNHVAVEFTQNSTQNALAFGHNKTTRSDHRIFTADGGNLISRMAQDNDFYLATCKNLLERMIDTVPKNVELSGVIEPIATKPDYINIVVNEDGTLFVSGEIRTIQDKAIDRGSRQVVVHLKAADKKISAATTRNGESLPFHENRPSFDWWGFNATIPIAQGLSFDVEIIDDGDSKLETNGGKGFPLQTDIIPQTSKSCSSTTVKGPSTINVTAAVGVSYPSHQIRAVTDLIKILDEANFDSVILSVDIPHAQQNSLVPRIEPTPVDMKKTRVLEGTGYSLYSGSLDFGAAFQGLLSYDVIGRRALGHSISEFNSFDSLRRCS</sequence>
<dbReference type="GO" id="GO:0020037">
    <property type="term" value="F:heme binding"/>
    <property type="evidence" value="ECO:0007669"/>
    <property type="project" value="UniProtKB-UniRule"/>
</dbReference>
<keyword evidence="1 5" id="KW-0575">Peroxidase</keyword>
<feature type="domain" description="Plant heme peroxidase family profile" evidence="6">
    <location>
        <begin position="51"/>
        <end position="337"/>
    </location>
</feature>
<keyword evidence="2" id="KW-0349">Heme</keyword>
<evidence type="ECO:0000259" key="6">
    <source>
        <dbReference type="PROSITE" id="PS50873"/>
    </source>
</evidence>
<accession>A0A4Q4TSE1</accession>
<dbReference type="PANTHER" id="PTHR31356:SF53">
    <property type="entry name" value="HEME PEROXIDASE"/>
    <property type="match status" value="1"/>
</dbReference>
<dbReference type="InterPro" id="IPR044831">
    <property type="entry name" value="Ccp1-like"/>
</dbReference>
<feature type="chain" id="PRO_5021036390" description="Peroxidase" evidence="5">
    <location>
        <begin position="19"/>
        <end position="557"/>
    </location>
</feature>
<name>A0A4Q4TSE1_9PEZI</name>
<dbReference type="SUPFAM" id="SSF48113">
    <property type="entry name" value="Heme-dependent peroxidases"/>
    <property type="match status" value="1"/>
</dbReference>
<keyword evidence="8" id="KW-1185">Reference proteome</keyword>
<dbReference type="InterPro" id="IPR010255">
    <property type="entry name" value="Haem_peroxidase_sf"/>
</dbReference>
<feature type="signal peptide" evidence="5">
    <location>
        <begin position="1"/>
        <end position="18"/>
    </location>
</feature>
<evidence type="ECO:0000313" key="7">
    <source>
        <dbReference type="EMBL" id="RYP08520.1"/>
    </source>
</evidence>